<name>A0A498ILQ1_MALDO</name>
<proteinExistence type="predicted"/>
<keyword evidence="2" id="KW-1185">Reference proteome</keyword>
<organism evidence="1 2">
    <name type="scientific">Malus domestica</name>
    <name type="common">Apple</name>
    <name type="synonym">Pyrus malus</name>
    <dbReference type="NCBI Taxonomy" id="3750"/>
    <lineage>
        <taxon>Eukaryota</taxon>
        <taxon>Viridiplantae</taxon>
        <taxon>Streptophyta</taxon>
        <taxon>Embryophyta</taxon>
        <taxon>Tracheophyta</taxon>
        <taxon>Spermatophyta</taxon>
        <taxon>Magnoliopsida</taxon>
        <taxon>eudicotyledons</taxon>
        <taxon>Gunneridae</taxon>
        <taxon>Pentapetalae</taxon>
        <taxon>rosids</taxon>
        <taxon>fabids</taxon>
        <taxon>Rosales</taxon>
        <taxon>Rosaceae</taxon>
        <taxon>Amygdaloideae</taxon>
        <taxon>Maleae</taxon>
        <taxon>Malus</taxon>
    </lineage>
</organism>
<evidence type="ECO:0000313" key="1">
    <source>
        <dbReference type="EMBL" id="RXH82381.1"/>
    </source>
</evidence>
<protein>
    <recommendedName>
        <fullName evidence="3">Copia protein</fullName>
    </recommendedName>
</protein>
<evidence type="ECO:0008006" key="3">
    <source>
        <dbReference type="Google" id="ProtNLM"/>
    </source>
</evidence>
<evidence type="ECO:0000313" key="2">
    <source>
        <dbReference type="Proteomes" id="UP000290289"/>
    </source>
</evidence>
<dbReference type="AlphaFoldDB" id="A0A498ILQ1"/>
<dbReference type="Proteomes" id="UP000290289">
    <property type="component" value="Chromosome 12"/>
</dbReference>
<gene>
    <name evidence="1" type="ORF">DVH24_036722</name>
</gene>
<dbReference type="EMBL" id="RDQH01000338">
    <property type="protein sequence ID" value="RXH82381.1"/>
    <property type="molecule type" value="Genomic_DNA"/>
</dbReference>
<comment type="caution">
    <text evidence="1">The sequence shown here is derived from an EMBL/GenBank/DDBJ whole genome shotgun (WGS) entry which is preliminary data.</text>
</comment>
<sequence>MVVWFKNFITGLRIVDSTSRLIQLYCDNSAMIFFKKNNKRSNARRNLEIKFLVAREKVMDGLVKINYLETGSMIVDPLNKAIPVAVFKKHMRKMEVLEVFDTAER</sequence>
<accession>A0A498ILQ1</accession>
<reference evidence="1 2" key="1">
    <citation type="submission" date="2018-10" db="EMBL/GenBank/DDBJ databases">
        <title>A high-quality apple genome assembly.</title>
        <authorList>
            <person name="Hu J."/>
        </authorList>
    </citation>
    <scope>NUCLEOTIDE SEQUENCE [LARGE SCALE GENOMIC DNA]</scope>
    <source>
        <strain evidence="2">cv. HFTH1</strain>
        <tissue evidence="1">Young leaf</tissue>
    </source>
</reference>